<feature type="non-terminal residue" evidence="2">
    <location>
        <position position="1"/>
    </location>
</feature>
<organism evidence="2 3">
    <name type="scientific">Meganyctiphanes norvegica</name>
    <name type="common">Northern krill</name>
    <name type="synonym">Thysanopoda norvegica</name>
    <dbReference type="NCBI Taxonomy" id="48144"/>
    <lineage>
        <taxon>Eukaryota</taxon>
        <taxon>Metazoa</taxon>
        <taxon>Ecdysozoa</taxon>
        <taxon>Arthropoda</taxon>
        <taxon>Crustacea</taxon>
        <taxon>Multicrustacea</taxon>
        <taxon>Malacostraca</taxon>
        <taxon>Eumalacostraca</taxon>
        <taxon>Eucarida</taxon>
        <taxon>Euphausiacea</taxon>
        <taxon>Euphausiidae</taxon>
        <taxon>Meganyctiphanes</taxon>
    </lineage>
</organism>
<protein>
    <recommendedName>
        <fullName evidence="4">Apple domain-containing protein</fullName>
    </recommendedName>
</protein>
<dbReference type="AlphaFoldDB" id="A0AAV2SRJ3"/>
<keyword evidence="1" id="KW-0732">Signal</keyword>
<sequence>KLMLIMFSAIRAVKVTSGRSYTGYKGEKYVGALLGSIESARHVACAQHCSAAGTSCPGFNMIKVDSNSFTCELMKVVIDIEDDAETTRYGYSYIGPIEKITSDKCEHLALDSPGVSVKECKKICDQNTACSAFNISPYICYLKNCSLPVIEPNDVQE</sequence>
<evidence type="ECO:0000313" key="2">
    <source>
        <dbReference type="EMBL" id="CAL4240847.1"/>
    </source>
</evidence>
<name>A0AAV2SRJ3_MEGNR</name>
<keyword evidence="3" id="KW-1185">Reference proteome</keyword>
<dbReference type="EMBL" id="CAXKWB010128390">
    <property type="protein sequence ID" value="CAL4240847.1"/>
    <property type="molecule type" value="Genomic_DNA"/>
</dbReference>
<dbReference type="Proteomes" id="UP001497623">
    <property type="component" value="Unassembled WGS sequence"/>
</dbReference>
<reference evidence="2 3" key="1">
    <citation type="submission" date="2024-05" db="EMBL/GenBank/DDBJ databases">
        <authorList>
            <person name="Wallberg A."/>
        </authorList>
    </citation>
    <scope>NUCLEOTIDE SEQUENCE [LARGE SCALE GENOMIC DNA]</scope>
</reference>
<evidence type="ECO:0008006" key="4">
    <source>
        <dbReference type="Google" id="ProtNLM"/>
    </source>
</evidence>
<evidence type="ECO:0000313" key="3">
    <source>
        <dbReference type="Proteomes" id="UP001497623"/>
    </source>
</evidence>
<accession>A0AAV2SRJ3</accession>
<proteinExistence type="predicted"/>
<gene>
    <name evidence="2" type="ORF">MNOR_LOCUS40637</name>
</gene>
<evidence type="ECO:0000256" key="1">
    <source>
        <dbReference type="SAM" id="SignalP"/>
    </source>
</evidence>
<feature type="signal peptide" evidence="1">
    <location>
        <begin position="1"/>
        <end position="18"/>
    </location>
</feature>
<comment type="caution">
    <text evidence="2">The sequence shown here is derived from an EMBL/GenBank/DDBJ whole genome shotgun (WGS) entry which is preliminary data.</text>
</comment>
<feature type="non-terminal residue" evidence="2">
    <location>
        <position position="157"/>
    </location>
</feature>
<feature type="chain" id="PRO_5043315397" description="Apple domain-containing protein" evidence="1">
    <location>
        <begin position="19"/>
        <end position="157"/>
    </location>
</feature>